<sequence length="361" mass="39435">MFIAIFAVLLRYWDFLNNPWTRDGQVRAAVIQITPNVSGQVVEISIADNQFVRRGDLLFRIDPRPFEAKLARARAEYDKTGDNYLAEQQKVQAATAQVDGARAAVWKAESAIKEMDAEIKKNKAELQRQRQLLPQRATSQKSLERAQAQHDISLQQRKGAEAALVQARASLSRSESDLEEARAVLGELGAANASIRAARAAVRQAELNVEFTKVKAPVDGYVTNLNMRVGSHAVANQPVLALVDSSSYWIDGYFKETTIARIAPGDRAIVTLMAYPDKPIEGRVRSLGWGIAQKDGSTGADLLPQVSPTFEWIRLAQRVPVQIELGDLPEGIQLRVGTTCSVLVKSGSAAQSSNASAATSE</sequence>
<dbReference type="PANTHER" id="PTHR30367">
    <property type="entry name" value="P-HYDROXYBENZOIC ACID EFFLUX PUMP SUBUNIT AAEA-RELATED"/>
    <property type="match status" value="1"/>
</dbReference>
<feature type="domain" description="Multidrug resistance protein MdtA-like barrel-sandwich hybrid" evidence="2">
    <location>
        <begin position="31"/>
        <end position="243"/>
    </location>
</feature>
<dbReference type="SUPFAM" id="SSF111369">
    <property type="entry name" value="HlyD-like secretion proteins"/>
    <property type="match status" value="2"/>
</dbReference>
<reference evidence="5" key="1">
    <citation type="submission" date="2016-10" db="EMBL/GenBank/DDBJ databases">
        <authorList>
            <person name="Varghese N."/>
            <person name="Submissions S."/>
        </authorList>
    </citation>
    <scope>NUCLEOTIDE SEQUENCE [LARGE SCALE GENOMIC DNA]</scope>
    <source>
        <strain evidence="5">CGMCC 1.10657</strain>
    </source>
</reference>
<evidence type="ECO:0000313" key="5">
    <source>
        <dbReference type="Proteomes" id="UP000198658"/>
    </source>
</evidence>
<comment type="similarity">
    <text evidence="1">Belongs to the membrane fusion protein (MFP) (TC 8.A.1) family.</text>
</comment>
<evidence type="ECO:0000313" key="4">
    <source>
        <dbReference type="EMBL" id="SDZ76099.1"/>
    </source>
</evidence>
<dbReference type="PANTHER" id="PTHR30367:SF1">
    <property type="entry name" value="MULTIDRUG RESISTANCE PROTEIN MDTN"/>
    <property type="match status" value="1"/>
</dbReference>
<evidence type="ECO:0000259" key="3">
    <source>
        <dbReference type="Pfam" id="PF25963"/>
    </source>
</evidence>
<protein>
    <submittedName>
        <fullName evidence="4">Multidrug resistance efflux pump</fullName>
    </submittedName>
</protein>
<feature type="domain" description="p-hydroxybenzoic acid efflux pump subunit AaeA-like beta-barrel" evidence="3">
    <location>
        <begin position="247"/>
        <end position="344"/>
    </location>
</feature>
<organism evidence="4 5">
    <name type="scientific">Microbulbifer marinus</name>
    <dbReference type="NCBI Taxonomy" id="658218"/>
    <lineage>
        <taxon>Bacteria</taxon>
        <taxon>Pseudomonadati</taxon>
        <taxon>Pseudomonadota</taxon>
        <taxon>Gammaproteobacteria</taxon>
        <taxon>Cellvibrionales</taxon>
        <taxon>Microbulbiferaceae</taxon>
        <taxon>Microbulbifer</taxon>
    </lineage>
</organism>
<evidence type="ECO:0000259" key="2">
    <source>
        <dbReference type="Pfam" id="PF25917"/>
    </source>
</evidence>
<dbReference type="Pfam" id="PF25963">
    <property type="entry name" value="Beta-barrel_AAEA"/>
    <property type="match status" value="1"/>
</dbReference>
<dbReference type="Gene3D" id="2.40.50.100">
    <property type="match status" value="1"/>
</dbReference>
<dbReference type="GO" id="GO:0055085">
    <property type="term" value="P:transmembrane transport"/>
    <property type="evidence" value="ECO:0007669"/>
    <property type="project" value="InterPro"/>
</dbReference>
<dbReference type="EMBL" id="FNQO01000001">
    <property type="protein sequence ID" value="SDZ76099.1"/>
    <property type="molecule type" value="Genomic_DNA"/>
</dbReference>
<dbReference type="Pfam" id="PF25917">
    <property type="entry name" value="BSH_RND"/>
    <property type="match status" value="1"/>
</dbReference>
<dbReference type="STRING" id="658218.SAMN05216562_0098"/>
<dbReference type="InterPro" id="IPR058625">
    <property type="entry name" value="MdtA-like_BSH"/>
</dbReference>
<dbReference type="Gene3D" id="2.40.30.170">
    <property type="match status" value="1"/>
</dbReference>
<accession>A0A1H3VMX4</accession>
<dbReference type="Gene3D" id="1.10.287.470">
    <property type="entry name" value="Helix hairpin bin"/>
    <property type="match status" value="2"/>
</dbReference>
<keyword evidence="5" id="KW-1185">Reference proteome</keyword>
<dbReference type="InterPro" id="IPR050393">
    <property type="entry name" value="MFP_Efflux_Pump"/>
</dbReference>
<proteinExistence type="inferred from homology"/>
<dbReference type="InterPro" id="IPR058634">
    <property type="entry name" value="AaeA-lik-b-barrel"/>
</dbReference>
<dbReference type="AlphaFoldDB" id="A0A1H3VMX4"/>
<dbReference type="Proteomes" id="UP000198658">
    <property type="component" value="Unassembled WGS sequence"/>
</dbReference>
<name>A0A1H3VMX4_9GAMM</name>
<evidence type="ECO:0000256" key="1">
    <source>
        <dbReference type="ARBA" id="ARBA00009477"/>
    </source>
</evidence>
<gene>
    <name evidence="4" type="ORF">SAMN05216562_0098</name>
</gene>